<accession>A0A6I9QRN9</accession>
<dbReference type="OrthoDB" id="185373at2759"/>
<dbReference type="GeneID" id="105039669"/>
<dbReference type="InterPro" id="IPR051114">
    <property type="entry name" value="Mito_RNA_Proc_CCM1"/>
</dbReference>
<dbReference type="KEGG" id="egu:105039669"/>
<dbReference type="InParanoid" id="A0A6I9QRN9"/>
<reference evidence="4" key="1">
    <citation type="submission" date="2025-08" db="UniProtKB">
        <authorList>
            <consortium name="RefSeq"/>
        </authorList>
    </citation>
    <scope>IDENTIFICATION</scope>
</reference>
<dbReference type="Pfam" id="PF12854">
    <property type="entry name" value="PPR_1"/>
    <property type="match status" value="1"/>
</dbReference>
<proteinExistence type="predicted"/>
<keyword evidence="1" id="KW-0677">Repeat</keyword>
<dbReference type="PANTHER" id="PTHR47934:SF13">
    <property type="entry name" value="OS06G0125300 PROTEIN"/>
    <property type="match status" value="1"/>
</dbReference>
<feature type="repeat" description="PPR" evidence="2">
    <location>
        <begin position="406"/>
        <end position="440"/>
    </location>
</feature>
<evidence type="ECO:0000313" key="4">
    <source>
        <dbReference type="RefSeq" id="XP_010914198.2"/>
    </source>
</evidence>
<dbReference type="RefSeq" id="XP_010914198.2">
    <property type="nucleotide sequence ID" value="XM_010915896.3"/>
</dbReference>
<name>A0A6I9QRN9_ELAGV</name>
<dbReference type="GO" id="GO:0007005">
    <property type="term" value="P:mitochondrion organization"/>
    <property type="evidence" value="ECO:0007669"/>
    <property type="project" value="TreeGrafter"/>
</dbReference>
<evidence type="ECO:0000256" key="1">
    <source>
        <dbReference type="ARBA" id="ARBA00022737"/>
    </source>
</evidence>
<organism evidence="3 4">
    <name type="scientific">Elaeis guineensis var. tenera</name>
    <name type="common">Oil palm</name>
    <dbReference type="NCBI Taxonomy" id="51953"/>
    <lineage>
        <taxon>Eukaryota</taxon>
        <taxon>Viridiplantae</taxon>
        <taxon>Streptophyta</taxon>
        <taxon>Embryophyta</taxon>
        <taxon>Tracheophyta</taxon>
        <taxon>Spermatophyta</taxon>
        <taxon>Magnoliopsida</taxon>
        <taxon>Liliopsida</taxon>
        <taxon>Arecaceae</taxon>
        <taxon>Arecoideae</taxon>
        <taxon>Cocoseae</taxon>
        <taxon>Elaeidinae</taxon>
        <taxon>Elaeis</taxon>
    </lineage>
</organism>
<protein>
    <submittedName>
        <fullName evidence="4">Pentatricopeptide repeat-containing protein At3g61360</fullName>
    </submittedName>
</protein>
<dbReference type="Proteomes" id="UP000504607">
    <property type="component" value="Chromosome 2"/>
</dbReference>
<dbReference type="AlphaFoldDB" id="A0A6I9QRN9"/>
<evidence type="ECO:0000256" key="2">
    <source>
        <dbReference type="PROSITE-ProRule" id="PRU00708"/>
    </source>
</evidence>
<feature type="repeat" description="PPR" evidence="2">
    <location>
        <begin position="231"/>
        <end position="265"/>
    </location>
</feature>
<dbReference type="Pfam" id="PF13041">
    <property type="entry name" value="PPR_2"/>
    <property type="match status" value="2"/>
</dbReference>
<feature type="repeat" description="PPR" evidence="2">
    <location>
        <begin position="371"/>
        <end position="405"/>
    </location>
</feature>
<dbReference type="GO" id="GO:0005739">
    <property type="term" value="C:mitochondrion"/>
    <property type="evidence" value="ECO:0007669"/>
    <property type="project" value="TreeGrafter"/>
</dbReference>
<dbReference type="PROSITE" id="PS51375">
    <property type="entry name" value="PPR"/>
    <property type="match status" value="7"/>
</dbReference>
<dbReference type="InterPro" id="IPR002885">
    <property type="entry name" value="PPR_rpt"/>
</dbReference>
<dbReference type="InterPro" id="IPR011990">
    <property type="entry name" value="TPR-like_helical_dom_sf"/>
</dbReference>
<keyword evidence="3" id="KW-1185">Reference proteome</keyword>
<evidence type="ECO:0000313" key="3">
    <source>
        <dbReference type="Proteomes" id="UP000504607"/>
    </source>
</evidence>
<dbReference type="PANTHER" id="PTHR47934">
    <property type="entry name" value="PENTATRICOPEPTIDE REPEAT-CONTAINING PROTEIN PET309, MITOCHONDRIAL"/>
    <property type="match status" value="1"/>
</dbReference>
<feature type="repeat" description="PPR" evidence="2">
    <location>
        <begin position="196"/>
        <end position="230"/>
    </location>
</feature>
<dbReference type="Pfam" id="PF01535">
    <property type="entry name" value="PPR"/>
    <property type="match status" value="1"/>
</dbReference>
<dbReference type="FunCoup" id="A0A6I9QRN9">
    <property type="interactions" value="527"/>
</dbReference>
<dbReference type="NCBIfam" id="TIGR00756">
    <property type="entry name" value="PPR"/>
    <property type="match status" value="7"/>
</dbReference>
<dbReference type="GO" id="GO:0006396">
    <property type="term" value="P:RNA processing"/>
    <property type="evidence" value="ECO:0007669"/>
    <property type="project" value="TreeGrafter"/>
</dbReference>
<dbReference type="GO" id="GO:0003729">
    <property type="term" value="F:mRNA binding"/>
    <property type="evidence" value="ECO:0007669"/>
    <property type="project" value="TreeGrafter"/>
</dbReference>
<feature type="repeat" description="PPR" evidence="2">
    <location>
        <begin position="336"/>
        <end position="370"/>
    </location>
</feature>
<dbReference type="Gene3D" id="1.25.40.10">
    <property type="entry name" value="Tetratricopeptide repeat domain"/>
    <property type="match status" value="3"/>
</dbReference>
<gene>
    <name evidence="4" type="primary">LOC105039669</name>
</gene>
<sequence>MNLCENTAAHTTTTLLPLLPSAAAVDRLAKLINDHPLPLRPLLLRHFSSSLLLDPLLRRLFAGHALATKALDLFHFSLRHHHHPPPSPSALSATLHHLSRARDFDSSFNLLEDVARSYPSLLSPKPLAVLLSRLVKFRPFPEALDAFDRAERTWALAGLAFGADEFNALLRAFCAQGRVAQARAVFRQLHHRFPPNARTLNTLLLGFKESGHLVALDLFYHDMLARGFEPDAVTYCIRIDAYCKKGRFFDALELLEEMTKKNCTPTVQTMTTLIHGAGIVRNPLRARRLFDEMGERGLSPDRGSYNALLGSYTRVRDLKSAMELLDEMEAKGIGLDDVSYYTLFCGFKRFEELDGFWKLYRRMMERDFVPRTRTVMLLMKVFCENGRADLGLELWNYMVDKGCCPHRHALDLLVTGLCCRGRVEEAYQCFRQMADRASVPSERAFRVLEGFLMRGQAMEKVEELGHMMKGLQAFAPSSC</sequence>
<feature type="repeat" description="PPR" evidence="2">
    <location>
        <begin position="301"/>
        <end position="335"/>
    </location>
</feature>
<feature type="repeat" description="PPR" evidence="2">
    <location>
        <begin position="266"/>
        <end position="300"/>
    </location>
</feature>